<dbReference type="AlphaFoldDB" id="A0A0J8E987"/>
<evidence type="ECO:0000256" key="9">
    <source>
        <dbReference type="ARBA" id="ARBA00023098"/>
    </source>
</evidence>
<evidence type="ECO:0000256" key="3">
    <source>
        <dbReference type="ARBA" id="ARBA00022516"/>
    </source>
</evidence>
<dbReference type="Gramene" id="KMS99670">
    <property type="protein sequence ID" value="KMS99670"/>
    <property type="gene ID" value="BVRB_1g021760"/>
</dbReference>
<evidence type="ECO:0000256" key="6">
    <source>
        <dbReference type="ARBA" id="ARBA00022955"/>
    </source>
</evidence>
<keyword evidence="3" id="KW-0444">Lipid biosynthesis</keyword>
<evidence type="ECO:0000256" key="10">
    <source>
        <dbReference type="ARBA" id="ARBA00023136"/>
    </source>
</evidence>
<evidence type="ECO:0000313" key="14">
    <source>
        <dbReference type="EMBL" id="KMS99670.1"/>
    </source>
</evidence>
<dbReference type="PANTHER" id="PTHR15451:SF19">
    <property type="entry name" value="ERGOSTEROL BIOSYNTHETIC PROTEIN 28 HOMOLOG"/>
    <property type="match status" value="1"/>
</dbReference>
<sequence>MKALSWWLILLGLLRLASVWFGFFDIWALRRAVFAQTDMTEVHGRTFGVWTLLTCTLCFLCAFNLDDKPIYLATFLSFVYALGHFLTEYLVYGTMTIANLSTVGFFAGTSIIWMGLHWNAHQKTSLKQL</sequence>
<keyword evidence="11" id="KW-1207">Sterol metabolism</keyword>
<comment type="similarity">
    <text evidence="2">Belongs to the ERG28 family.</text>
</comment>
<keyword evidence="5" id="KW-0256">Endoplasmic reticulum</keyword>
<dbReference type="OMA" id="TTMTEIH"/>
<evidence type="ECO:0000256" key="11">
    <source>
        <dbReference type="ARBA" id="ARBA00023166"/>
    </source>
</evidence>
<reference evidence="14 15" key="1">
    <citation type="journal article" date="2014" name="Nature">
        <title>The genome of the recently domesticated crop plant sugar beet (Beta vulgaris).</title>
        <authorList>
            <person name="Dohm J.C."/>
            <person name="Minoche A.E."/>
            <person name="Holtgrawe D."/>
            <person name="Capella-Gutierrez S."/>
            <person name="Zakrzewski F."/>
            <person name="Tafer H."/>
            <person name="Rupp O."/>
            <person name="Sorensen T.R."/>
            <person name="Stracke R."/>
            <person name="Reinhardt R."/>
            <person name="Goesmann A."/>
            <person name="Kraft T."/>
            <person name="Schulz B."/>
            <person name="Stadler P.F."/>
            <person name="Schmidt T."/>
            <person name="Gabaldon T."/>
            <person name="Lehrach H."/>
            <person name="Weisshaar B."/>
            <person name="Himmelbauer H."/>
        </authorList>
    </citation>
    <scope>NUCLEOTIDE SEQUENCE [LARGE SCALE GENOMIC DNA]</scope>
    <source>
        <tissue evidence="14">Taproot</tissue>
    </source>
</reference>
<evidence type="ECO:0008006" key="16">
    <source>
        <dbReference type="Google" id="ProtNLM"/>
    </source>
</evidence>
<evidence type="ECO:0000256" key="5">
    <source>
        <dbReference type="ARBA" id="ARBA00022824"/>
    </source>
</evidence>
<dbReference type="Pfam" id="PF03694">
    <property type="entry name" value="Erg28"/>
    <property type="match status" value="1"/>
</dbReference>
<keyword evidence="12" id="KW-0753">Steroid metabolism</keyword>
<dbReference type="Proteomes" id="UP000035740">
    <property type="component" value="Unassembled WGS sequence"/>
</dbReference>
<evidence type="ECO:0000256" key="8">
    <source>
        <dbReference type="ARBA" id="ARBA00023011"/>
    </source>
</evidence>
<dbReference type="OrthoDB" id="6485510at2759"/>
<dbReference type="PANTHER" id="PTHR15451">
    <property type="entry name" value="ERGOSTEROL BIOSYNTHETIC PROTEIN 28-RELATED"/>
    <property type="match status" value="1"/>
</dbReference>
<evidence type="ECO:0000256" key="2">
    <source>
        <dbReference type="ARBA" id="ARBA00005377"/>
    </source>
</evidence>
<keyword evidence="9" id="KW-0443">Lipid metabolism</keyword>
<feature type="transmembrane region" description="Helical" evidence="13">
    <location>
        <begin position="97"/>
        <end position="118"/>
    </location>
</feature>
<keyword evidence="15" id="KW-1185">Reference proteome</keyword>
<keyword evidence="4 13" id="KW-0812">Transmembrane</keyword>
<feature type="transmembrane region" description="Helical" evidence="13">
    <location>
        <begin position="42"/>
        <end position="63"/>
    </location>
</feature>
<evidence type="ECO:0000256" key="13">
    <source>
        <dbReference type="SAM" id="Phobius"/>
    </source>
</evidence>
<dbReference type="GO" id="GO:0005789">
    <property type="term" value="C:endoplasmic reticulum membrane"/>
    <property type="evidence" value="ECO:0007669"/>
    <property type="project" value="UniProtKB-SubCell"/>
</dbReference>
<dbReference type="GO" id="GO:0030674">
    <property type="term" value="F:protein-macromolecule adaptor activity"/>
    <property type="evidence" value="ECO:0007669"/>
    <property type="project" value="EnsemblPlants"/>
</dbReference>
<accession>A0A0J8E987</accession>
<protein>
    <recommendedName>
        <fullName evidence="16">Ergosterol biosynthetic protein 28</fullName>
    </recommendedName>
</protein>
<proteinExistence type="inferred from homology"/>
<name>A0A0J8E987_BETVV</name>
<evidence type="ECO:0000313" key="15">
    <source>
        <dbReference type="Proteomes" id="UP000035740"/>
    </source>
</evidence>
<keyword evidence="6" id="KW-0752">Steroid biosynthesis</keyword>
<dbReference type="KEGG" id="bvg:104905739"/>
<gene>
    <name evidence="14" type="ORF">BVRB_1g021760</name>
</gene>
<feature type="transmembrane region" description="Helical" evidence="13">
    <location>
        <begin position="70"/>
        <end position="91"/>
    </location>
</feature>
<keyword evidence="7 13" id="KW-1133">Transmembrane helix</keyword>
<evidence type="ECO:0000256" key="1">
    <source>
        <dbReference type="ARBA" id="ARBA00004477"/>
    </source>
</evidence>
<evidence type="ECO:0000256" key="7">
    <source>
        <dbReference type="ARBA" id="ARBA00022989"/>
    </source>
</evidence>
<dbReference type="EMBL" id="KQ090208">
    <property type="protein sequence ID" value="KMS99670.1"/>
    <property type="molecule type" value="Genomic_DNA"/>
</dbReference>
<organism evidence="14 15">
    <name type="scientific">Beta vulgaris subsp. vulgaris</name>
    <name type="common">Beet</name>
    <dbReference type="NCBI Taxonomy" id="3555"/>
    <lineage>
        <taxon>Eukaryota</taxon>
        <taxon>Viridiplantae</taxon>
        <taxon>Streptophyta</taxon>
        <taxon>Embryophyta</taxon>
        <taxon>Tracheophyta</taxon>
        <taxon>Spermatophyta</taxon>
        <taxon>Magnoliopsida</taxon>
        <taxon>eudicotyledons</taxon>
        <taxon>Gunneridae</taxon>
        <taxon>Pentapetalae</taxon>
        <taxon>Caryophyllales</taxon>
        <taxon>Chenopodiaceae</taxon>
        <taxon>Betoideae</taxon>
        <taxon>Beta</taxon>
    </lineage>
</organism>
<keyword evidence="10 13" id="KW-0472">Membrane</keyword>
<dbReference type="GO" id="GO:2000012">
    <property type="term" value="P:regulation of auxin polar transport"/>
    <property type="evidence" value="ECO:0007669"/>
    <property type="project" value="EnsemblPlants"/>
</dbReference>
<dbReference type="InterPro" id="IPR005352">
    <property type="entry name" value="Erg28"/>
</dbReference>
<comment type="subcellular location">
    <subcellularLocation>
        <location evidence="1">Endoplasmic reticulum membrane</location>
        <topology evidence="1">Multi-pass membrane protein</topology>
    </subcellularLocation>
</comment>
<keyword evidence="8" id="KW-0756">Sterol biosynthesis</keyword>
<evidence type="ECO:0000256" key="12">
    <source>
        <dbReference type="ARBA" id="ARBA00023221"/>
    </source>
</evidence>
<dbReference type="eggNOG" id="KOG3455">
    <property type="taxonomic scope" value="Eukaryota"/>
</dbReference>
<dbReference type="GO" id="GO:0016126">
    <property type="term" value="P:sterol biosynthetic process"/>
    <property type="evidence" value="ECO:0007669"/>
    <property type="project" value="UniProtKB-KW"/>
</dbReference>
<evidence type="ECO:0000256" key="4">
    <source>
        <dbReference type="ARBA" id="ARBA00022692"/>
    </source>
</evidence>